<keyword evidence="1" id="KW-0812">Transmembrane</keyword>
<dbReference type="HOGENOM" id="CLU_086326_0_0_9"/>
<dbReference type="PATRIC" id="fig|1218506.3.peg.1061"/>
<evidence type="ECO:0000313" key="3">
    <source>
        <dbReference type="Proteomes" id="UP000033612"/>
    </source>
</evidence>
<dbReference type="STRING" id="1218506.JF75_10010"/>
<feature type="transmembrane region" description="Helical" evidence="1">
    <location>
        <begin position="101"/>
        <end position="134"/>
    </location>
</feature>
<dbReference type="EMBL" id="JXLH01000014">
    <property type="protein sequence ID" value="KJY58355.1"/>
    <property type="molecule type" value="Genomic_DNA"/>
</dbReference>
<dbReference type="RefSeq" id="WP_046332136.1">
    <property type="nucleotide sequence ID" value="NZ_JBHTBO010000008.1"/>
</dbReference>
<name>A0A0F4LID2_9LACO</name>
<feature type="transmembrane region" description="Helical" evidence="1">
    <location>
        <begin position="160"/>
        <end position="181"/>
    </location>
</feature>
<reference evidence="2 3" key="1">
    <citation type="submission" date="2015-01" db="EMBL/GenBank/DDBJ databases">
        <title>Comparative genomics of the lactic acid bacteria isolated from the honey bee gut.</title>
        <authorList>
            <person name="Ellegaard K.M."/>
            <person name="Tamarit D."/>
            <person name="Javelind E."/>
            <person name="Olofsson T."/>
            <person name="Andersson S.G."/>
            <person name="Vasquez A."/>
        </authorList>
    </citation>
    <scope>NUCLEOTIDE SEQUENCE [LARGE SCALE GENOMIC DNA]</scope>
    <source>
        <strain evidence="2 3">Hma2</strain>
    </source>
</reference>
<keyword evidence="1" id="KW-0472">Membrane</keyword>
<organism evidence="2 3">
    <name type="scientific">Lactobacillus kimbladii</name>
    <dbReference type="NCBI Taxonomy" id="1218506"/>
    <lineage>
        <taxon>Bacteria</taxon>
        <taxon>Bacillati</taxon>
        <taxon>Bacillota</taxon>
        <taxon>Bacilli</taxon>
        <taxon>Lactobacillales</taxon>
        <taxon>Lactobacillaceae</taxon>
        <taxon>Lactobacillus</taxon>
    </lineage>
</organism>
<keyword evidence="3" id="KW-1185">Reference proteome</keyword>
<gene>
    <name evidence="2" type="ORF">JF75_10010</name>
</gene>
<feature type="transmembrane region" description="Helical" evidence="1">
    <location>
        <begin position="60"/>
        <end position="80"/>
    </location>
</feature>
<evidence type="ECO:0000313" key="2">
    <source>
        <dbReference type="EMBL" id="KJY58355.1"/>
    </source>
</evidence>
<feature type="transmembrane region" description="Helical" evidence="1">
    <location>
        <begin position="193"/>
        <end position="217"/>
    </location>
</feature>
<keyword evidence="1" id="KW-1133">Transmembrane helix</keyword>
<sequence>MTSFKSLFGRFFVEKAKNVYSFLIIQTVGALAFSVFGLLIGTGKIGEFLNSYTELLPDWLMGFCLLGVFFVIFFFIYIIVKNEKINHSQTWRLTAISDEKFYIANSLSTFATFVYFIILNIIVAGILLIASFFMDKAFRSSCERMFKQFRPNFELNTIRFIFDITLLILLCCFFISLLISFLNFSSKAIMDYLPVASSGLIVKLLHIFIVIVIAWLFTKVEKIFVDQVLGSLLNFLNLNPAYNSALPYVNVIVVVVNLIMLVINIFLFKYFFEAEEKK</sequence>
<dbReference type="Proteomes" id="UP000033612">
    <property type="component" value="Unassembled WGS sequence"/>
</dbReference>
<comment type="caution">
    <text evidence="2">The sequence shown here is derived from an EMBL/GenBank/DDBJ whole genome shotgun (WGS) entry which is preliminary data.</text>
</comment>
<feature type="transmembrane region" description="Helical" evidence="1">
    <location>
        <begin position="20"/>
        <end position="40"/>
    </location>
</feature>
<accession>A0A0F4LID2</accession>
<evidence type="ECO:0000256" key="1">
    <source>
        <dbReference type="SAM" id="Phobius"/>
    </source>
</evidence>
<feature type="transmembrane region" description="Helical" evidence="1">
    <location>
        <begin position="248"/>
        <end position="272"/>
    </location>
</feature>
<proteinExistence type="predicted"/>
<protein>
    <submittedName>
        <fullName evidence="2">Uncharacterized protein</fullName>
    </submittedName>
</protein>
<dbReference type="OrthoDB" id="2323775at2"/>
<dbReference type="AlphaFoldDB" id="A0A0F4LID2"/>